<dbReference type="InterPro" id="IPR003737">
    <property type="entry name" value="GlcNAc_PI_deacetylase-related"/>
</dbReference>
<dbReference type="EMBL" id="CAFBOZ010000268">
    <property type="protein sequence ID" value="CAB5019527.1"/>
    <property type="molecule type" value="Genomic_DNA"/>
</dbReference>
<name>A0A6J7QPC3_9ZZZZ</name>
<gene>
    <name evidence="1" type="ORF">UFOPK3992_01625</name>
</gene>
<dbReference type="GO" id="GO:0016811">
    <property type="term" value="F:hydrolase activity, acting on carbon-nitrogen (but not peptide) bonds, in linear amides"/>
    <property type="evidence" value="ECO:0007669"/>
    <property type="project" value="TreeGrafter"/>
</dbReference>
<dbReference type="PANTHER" id="PTHR12993">
    <property type="entry name" value="N-ACETYLGLUCOSAMINYL-PHOSPHATIDYLINOSITOL DE-N-ACETYLASE-RELATED"/>
    <property type="match status" value="1"/>
</dbReference>
<reference evidence="1" key="1">
    <citation type="submission" date="2020-05" db="EMBL/GenBank/DDBJ databases">
        <authorList>
            <person name="Chiriac C."/>
            <person name="Salcher M."/>
            <person name="Ghai R."/>
            <person name="Kavagutti S V."/>
        </authorList>
    </citation>
    <scope>NUCLEOTIDE SEQUENCE</scope>
</reference>
<dbReference type="Gene3D" id="3.40.50.10320">
    <property type="entry name" value="LmbE-like"/>
    <property type="match status" value="1"/>
</dbReference>
<dbReference type="NCBIfam" id="TIGR03446">
    <property type="entry name" value="mycothiol_Mca"/>
    <property type="match status" value="1"/>
</dbReference>
<dbReference type="PANTHER" id="PTHR12993:SF11">
    <property type="entry name" value="N-ACETYLGLUCOSAMINYL-PHOSPHATIDYLINOSITOL DE-N-ACETYLASE"/>
    <property type="match status" value="1"/>
</dbReference>
<organism evidence="1">
    <name type="scientific">freshwater metagenome</name>
    <dbReference type="NCBI Taxonomy" id="449393"/>
    <lineage>
        <taxon>unclassified sequences</taxon>
        <taxon>metagenomes</taxon>
        <taxon>ecological metagenomes</taxon>
    </lineage>
</organism>
<dbReference type="SUPFAM" id="SSF102588">
    <property type="entry name" value="LmbE-like"/>
    <property type="match status" value="1"/>
</dbReference>
<dbReference type="HAMAP" id="MF_01482">
    <property type="entry name" value="Mca"/>
    <property type="match status" value="1"/>
</dbReference>
<dbReference type="InterPro" id="IPR017811">
    <property type="entry name" value="Mca"/>
</dbReference>
<evidence type="ECO:0000313" key="1">
    <source>
        <dbReference type="EMBL" id="CAB5019527.1"/>
    </source>
</evidence>
<accession>A0A6J7QPC3</accession>
<dbReference type="AlphaFoldDB" id="A0A6J7QPC3"/>
<proteinExistence type="inferred from homology"/>
<dbReference type="InterPro" id="IPR024078">
    <property type="entry name" value="LmbE-like_dom_sf"/>
</dbReference>
<protein>
    <submittedName>
        <fullName evidence="1">Unannotated protein</fullName>
    </submittedName>
</protein>
<dbReference type="Pfam" id="PF02585">
    <property type="entry name" value="PIG-L"/>
    <property type="match status" value="1"/>
</dbReference>
<sequence>MSIELQRPLTDDLRLMAVHAHPDDESSKGAASAARYIAEGVDIMVVTCTGGERGDVLNEAVALEVEEHGILLVRQREMARAAELLGVRHAWLGFEDSGLPEADPETGEKPPLPDGCFAVVDLEVATERLVRLIREFRPQVLTTYDEHGGYPHPDHIRTHEVSLAAVDAAADPARFPDAGEAWQVLKVYYHMTFHKARVMALHEAMEGAGLESPYADWLAGWEDRPHDAERLTTLVPCADWFSVRDAALLAHATQVDPLGPWFRVPLELQQRVWPTEDYQLARSEVETSLPENDLFAGLRPTDGGRR</sequence>
<dbReference type="GO" id="GO:0010126">
    <property type="term" value="P:mycothiol metabolic process"/>
    <property type="evidence" value="ECO:0007669"/>
    <property type="project" value="InterPro"/>
</dbReference>